<dbReference type="InterPro" id="IPR010982">
    <property type="entry name" value="Lambda_DNA-bd_dom_sf"/>
</dbReference>
<protein>
    <submittedName>
        <fullName evidence="2">XRE family transcriptional regulator</fullName>
    </submittedName>
</protein>
<evidence type="ECO:0000259" key="1">
    <source>
        <dbReference type="PROSITE" id="PS50943"/>
    </source>
</evidence>
<comment type="caution">
    <text evidence="2">The sequence shown here is derived from an EMBL/GenBank/DDBJ whole genome shotgun (WGS) entry which is preliminary data.</text>
</comment>
<keyword evidence="3" id="KW-1185">Reference proteome</keyword>
<dbReference type="OrthoDB" id="1859224at2"/>
<dbReference type="Pfam" id="PF01381">
    <property type="entry name" value="HTH_3"/>
    <property type="match status" value="1"/>
</dbReference>
<evidence type="ECO:0000313" key="3">
    <source>
        <dbReference type="Proteomes" id="UP000240419"/>
    </source>
</evidence>
<dbReference type="GO" id="GO:0003677">
    <property type="term" value="F:DNA binding"/>
    <property type="evidence" value="ECO:0007669"/>
    <property type="project" value="InterPro"/>
</dbReference>
<evidence type="ECO:0000313" key="2">
    <source>
        <dbReference type="EMBL" id="PSJ93885.1"/>
    </source>
</evidence>
<reference evidence="2 3" key="1">
    <citation type="submission" date="2018-03" db="EMBL/GenBank/DDBJ databases">
        <title>Brevisbacillus phylogenomics.</title>
        <authorList>
            <person name="Dunlap C."/>
        </authorList>
    </citation>
    <scope>NUCLEOTIDE SEQUENCE [LARGE SCALE GENOMIC DNA]</scope>
    <source>
        <strain evidence="2 3">NRRL NRS-1210</strain>
    </source>
</reference>
<dbReference type="CDD" id="cd00093">
    <property type="entry name" value="HTH_XRE"/>
    <property type="match status" value="1"/>
</dbReference>
<gene>
    <name evidence="2" type="ORF">C7R93_17040</name>
</gene>
<feature type="domain" description="HTH cro/C1-type" evidence="1">
    <location>
        <begin position="5"/>
        <end position="60"/>
    </location>
</feature>
<dbReference type="Gene3D" id="1.10.260.40">
    <property type="entry name" value="lambda repressor-like DNA-binding domains"/>
    <property type="match status" value="1"/>
</dbReference>
<dbReference type="SUPFAM" id="SSF47413">
    <property type="entry name" value="lambda repressor-like DNA-binding domains"/>
    <property type="match status" value="1"/>
</dbReference>
<name>A0A2P7V3V5_9BACL</name>
<dbReference type="RefSeq" id="WP_106839942.1">
    <property type="nucleotide sequence ID" value="NZ_JBCNIW010000053.1"/>
</dbReference>
<dbReference type="Proteomes" id="UP000240419">
    <property type="component" value="Unassembled WGS sequence"/>
</dbReference>
<dbReference type="SMART" id="SM00530">
    <property type="entry name" value="HTH_XRE"/>
    <property type="match status" value="1"/>
</dbReference>
<sequence length="90" mass="10555">MKNYIRILRRSPEYDLSQEELAIALGTTRDRISAIENGSVPGGKLMLKICTFFNRDIREIFFEDIVVCTTHMRKKKQQKRQVKKAIRGRV</sequence>
<dbReference type="InterPro" id="IPR001387">
    <property type="entry name" value="Cro/C1-type_HTH"/>
</dbReference>
<accession>A0A2P7V3V5</accession>
<dbReference type="PROSITE" id="PS50943">
    <property type="entry name" value="HTH_CROC1"/>
    <property type="match status" value="1"/>
</dbReference>
<dbReference type="EMBL" id="PXZM01000026">
    <property type="protein sequence ID" value="PSJ93885.1"/>
    <property type="molecule type" value="Genomic_DNA"/>
</dbReference>
<dbReference type="AlphaFoldDB" id="A0A2P7V3V5"/>
<organism evidence="2 3">
    <name type="scientific">Brevibacillus fortis</name>
    <dbReference type="NCBI Taxonomy" id="2126352"/>
    <lineage>
        <taxon>Bacteria</taxon>
        <taxon>Bacillati</taxon>
        <taxon>Bacillota</taxon>
        <taxon>Bacilli</taxon>
        <taxon>Bacillales</taxon>
        <taxon>Paenibacillaceae</taxon>
        <taxon>Brevibacillus</taxon>
    </lineage>
</organism>
<proteinExistence type="predicted"/>